<feature type="compositionally biased region" description="Basic and acidic residues" evidence="7">
    <location>
        <begin position="40"/>
        <end position="49"/>
    </location>
</feature>
<feature type="compositionally biased region" description="Basic residues" evidence="7">
    <location>
        <begin position="23"/>
        <end position="34"/>
    </location>
</feature>
<dbReference type="AlphaFoldDB" id="A0A165NPP2"/>
<feature type="compositionally biased region" description="Polar residues" evidence="7">
    <location>
        <begin position="1"/>
        <end position="10"/>
    </location>
</feature>
<accession>A0A165NPP2</accession>
<comment type="similarity">
    <text evidence="6">Belongs to the TDD superfamily. TSR3 family.</text>
</comment>
<keyword evidence="4 6" id="KW-0808">Transferase</keyword>
<evidence type="ECO:0000313" key="10">
    <source>
        <dbReference type="EMBL" id="KZT19935.1"/>
    </source>
</evidence>
<dbReference type="PANTHER" id="PTHR20426">
    <property type="entry name" value="RIBOSOME BIOGENESIS PROTEIN TSR3 HOMOLOG"/>
    <property type="match status" value="1"/>
</dbReference>
<feature type="compositionally biased region" description="Acidic residues" evidence="7">
    <location>
        <begin position="50"/>
        <end position="72"/>
    </location>
</feature>
<dbReference type="Pfam" id="PF04034">
    <property type="entry name" value="Ribo_biogen_C"/>
    <property type="match status" value="1"/>
</dbReference>
<reference evidence="10 11" key="1">
    <citation type="journal article" date="2016" name="Mol. Biol. Evol.">
        <title>Comparative Genomics of Early-Diverging Mushroom-Forming Fungi Provides Insights into the Origins of Lignocellulose Decay Capabilities.</title>
        <authorList>
            <person name="Nagy L.G."/>
            <person name="Riley R."/>
            <person name="Tritt A."/>
            <person name="Adam C."/>
            <person name="Daum C."/>
            <person name="Floudas D."/>
            <person name="Sun H."/>
            <person name="Yadav J.S."/>
            <person name="Pangilinan J."/>
            <person name="Larsson K.H."/>
            <person name="Matsuura K."/>
            <person name="Barry K."/>
            <person name="Labutti K."/>
            <person name="Kuo R."/>
            <person name="Ohm R.A."/>
            <person name="Bhattacharya S.S."/>
            <person name="Shirouzu T."/>
            <person name="Yoshinaga Y."/>
            <person name="Martin F.M."/>
            <person name="Grigoriev I.V."/>
            <person name="Hibbett D.S."/>
        </authorList>
    </citation>
    <scope>NUCLEOTIDE SEQUENCE [LARGE SCALE GENOMIC DNA]</scope>
    <source>
        <strain evidence="10 11">HHB14362 ss-1</strain>
    </source>
</reference>
<dbReference type="InterPro" id="IPR007209">
    <property type="entry name" value="RNaseL-inhib-like_metal-bd_dom"/>
</dbReference>
<dbReference type="NCBIfam" id="NF002621">
    <property type="entry name" value="PRK02287.1"/>
    <property type="match status" value="1"/>
</dbReference>
<feature type="region of interest" description="Disordered" evidence="7">
    <location>
        <begin position="252"/>
        <end position="311"/>
    </location>
</feature>
<keyword evidence="1 6" id="KW-0963">Cytoplasm</keyword>
<dbReference type="PANTHER" id="PTHR20426:SF0">
    <property type="entry name" value="18S RRNA AMINOCARBOXYPROPYLTRANSFERASE"/>
    <property type="match status" value="1"/>
</dbReference>
<evidence type="ECO:0000256" key="7">
    <source>
        <dbReference type="SAM" id="MobiDB-lite"/>
    </source>
</evidence>
<dbReference type="EMBL" id="KV425629">
    <property type="protein sequence ID" value="KZT19935.1"/>
    <property type="molecule type" value="Genomic_DNA"/>
</dbReference>
<dbReference type="GO" id="GO:0106388">
    <property type="term" value="F:rRNA small subunit aminocarboxypropyltransferase activity"/>
    <property type="evidence" value="ECO:0007669"/>
    <property type="project" value="UniProtKB-EC"/>
</dbReference>
<evidence type="ECO:0000256" key="1">
    <source>
        <dbReference type="ARBA" id="ARBA00022490"/>
    </source>
</evidence>
<dbReference type="InterPro" id="IPR022968">
    <property type="entry name" value="Tsr3-like"/>
</dbReference>
<proteinExistence type="inferred from homology"/>
<dbReference type="GO" id="GO:0030490">
    <property type="term" value="P:maturation of SSU-rRNA"/>
    <property type="evidence" value="ECO:0007669"/>
    <property type="project" value="TreeGrafter"/>
</dbReference>
<keyword evidence="3 6" id="KW-0698">rRNA processing</keyword>
<gene>
    <name evidence="6" type="primary">TSR3</name>
    <name evidence="10" type="ORF">NEOLEDRAFT_1182959</name>
</gene>
<evidence type="ECO:0000313" key="11">
    <source>
        <dbReference type="Proteomes" id="UP000076761"/>
    </source>
</evidence>
<dbReference type="HAMAP" id="MF_01116">
    <property type="entry name" value="TSR3"/>
    <property type="match status" value="1"/>
</dbReference>
<keyword evidence="5 6" id="KW-0949">S-adenosyl-L-methionine</keyword>
<name>A0A165NPP2_9AGAM</name>
<dbReference type="Pfam" id="PF04068">
    <property type="entry name" value="Fer4_RLI"/>
    <property type="match status" value="1"/>
</dbReference>
<organism evidence="10 11">
    <name type="scientific">Neolentinus lepideus HHB14362 ss-1</name>
    <dbReference type="NCBI Taxonomy" id="1314782"/>
    <lineage>
        <taxon>Eukaryota</taxon>
        <taxon>Fungi</taxon>
        <taxon>Dikarya</taxon>
        <taxon>Basidiomycota</taxon>
        <taxon>Agaricomycotina</taxon>
        <taxon>Agaricomycetes</taxon>
        <taxon>Gloeophyllales</taxon>
        <taxon>Gloeophyllaceae</taxon>
        <taxon>Neolentinus</taxon>
    </lineage>
</organism>
<comment type="catalytic activity">
    <reaction evidence="6">
        <text>N(1)-methylpseudouridine(1191) in yeast 18S rRNA + S-adenosyl-L-methionine = N(1)-methyl-N(3)-[(3S)-3-amino-3-carboxypropyl]pseudouridine(1191) in yeast 18S rRNA + S-methyl-5'-thioadenosine + H(+)</text>
        <dbReference type="Rhea" id="RHEA:63300"/>
        <dbReference type="Rhea" id="RHEA-COMP:13852"/>
        <dbReference type="Rhea" id="RHEA-COMP:16309"/>
        <dbReference type="ChEBI" id="CHEBI:15378"/>
        <dbReference type="ChEBI" id="CHEBI:17509"/>
        <dbReference type="ChEBI" id="CHEBI:59789"/>
        <dbReference type="ChEBI" id="CHEBI:74890"/>
        <dbReference type="ChEBI" id="CHEBI:146234"/>
    </reaction>
</comment>
<dbReference type="GO" id="GO:0005634">
    <property type="term" value="C:nucleus"/>
    <property type="evidence" value="ECO:0007669"/>
    <property type="project" value="UniProtKB-SubCell"/>
</dbReference>
<evidence type="ECO:0000256" key="4">
    <source>
        <dbReference type="ARBA" id="ARBA00022679"/>
    </source>
</evidence>
<feature type="binding site" evidence="6">
    <location>
        <position position="181"/>
    </location>
    <ligand>
        <name>S-adenosyl-L-methionine</name>
        <dbReference type="ChEBI" id="CHEBI:59789"/>
    </ligand>
</feature>
<feature type="compositionally biased region" description="Basic and acidic residues" evidence="7">
    <location>
        <begin position="295"/>
        <end position="311"/>
    </location>
</feature>
<dbReference type="OrthoDB" id="10262062at2759"/>
<feature type="compositionally biased region" description="Acidic residues" evidence="7">
    <location>
        <begin position="278"/>
        <end position="294"/>
    </location>
</feature>
<keyword evidence="11" id="KW-1185">Reference proteome</keyword>
<feature type="binding site" evidence="6">
    <location>
        <position position="143"/>
    </location>
    <ligand>
        <name>S-adenosyl-L-methionine</name>
        <dbReference type="ChEBI" id="CHEBI:59789"/>
    </ligand>
</feature>
<evidence type="ECO:0000256" key="5">
    <source>
        <dbReference type="ARBA" id="ARBA00022691"/>
    </source>
</evidence>
<feature type="binding site" evidence="6">
    <location>
        <position position="166"/>
    </location>
    <ligand>
        <name>S-adenosyl-L-methionine</name>
        <dbReference type="ChEBI" id="CHEBI:59789"/>
    </ligand>
</feature>
<dbReference type="InParanoid" id="A0A165NPP2"/>
<dbReference type="GO" id="GO:0005737">
    <property type="term" value="C:cytoplasm"/>
    <property type="evidence" value="ECO:0007669"/>
    <property type="project" value="UniProtKB-SubCell"/>
</dbReference>
<dbReference type="STRING" id="1314782.A0A165NPP2"/>
<dbReference type="FunCoup" id="A0A165NPP2">
    <property type="interactions" value="173"/>
</dbReference>
<evidence type="ECO:0000256" key="2">
    <source>
        <dbReference type="ARBA" id="ARBA00022517"/>
    </source>
</evidence>
<evidence type="ECO:0000259" key="8">
    <source>
        <dbReference type="Pfam" id="PF04034"/>
    </source>
</evidence>
<feature type="domain" description="16S/18S rRNA aminocarboxypropyltransferase Tsr3 C-terminal" evidence="8">
    <location>
        <begin position="117"/>
        <end position="243"/>
    </location>
</feature>
<sequence>MGRKNSSSGATYRGAARQSASTKARRAALNKPRRGVGAPRDVEEVRPDSVVDDDDDDSDGQENIESADQEEDTGINIEVPVAMWDFDHCDPKRCSGKKLARMGLIKDLRVGQRFRGIVVSPKGTVPISPADRDTVLANGVAVVECSWARLDDVPFSKIASPNERLLPYLIATNPTNYGKPWRLNCVEALAAAFYITGFPEYAERLLSVFGWGQAFWSVNKDLLQRYQTCASSAEVSAVQEQIMKELEEKYEEARREKEENSEYGSDWLMANPNHQIEADSDEKEEKEEEKEEKEEEGKEKEKEESPQESAK</sequence>
<keyword evidence="6" id="KW-0539">Nucleus</keyword>
<evidence type="ECO:0000256" key="6">
    <source>
        <dbReference type="HAMAP-Rule" id="MF_03146"/>
    </source>
</evidence>
<dbReference type="GO" id="GO:0000455">
    <property type="term" value="P:enzyme-directed rRNA pseudouridine synthesis"/>
    <property type="evidence" value="ECO:0007669"/>
    <property type="project" value="UniProtKB-UniRule"/>
</dbReference>
<protein>
    <recommendedName>
        <fullName evidence="6">18S rRNA aminocarboxypropyltransferase</fullName>
        <ecNumber evidence="6">2.5.1.157</ecNumber>
    </recommendedName>
</protein>
<dbReference type="Proteomes" id="UP000076761">
    <property type="component" value="Unassembled WGS sequence"/>
</dbReference>
<evidence type="ECO:0000259" key="9">
    <source>
        <dbReference type="Pfam" id="PF04068"/>
    </source>
</evidence>
<dbReference type="GO" id="GO:1904047">
    <property type="term" value="F:S-adenosyl-L-methionine binding"/>
    <property type="evidence" value="ECO:0007669"/>
    <property type="project" value="UniProtKB-UniRule"/>
</dbReference>
<feature type="binding site" evidence="6">
    <location>
        <position position="95"/>
    </location>
    <ligand>
        <name>S-adenosyl-L-methionine</name>
        <dbReference type="ChEBI" id="CHEBI:59789"/>
    </ligand>
</feature>
<evidence type="ECO:0000256" key="3">
    <source>
        <dbReference type="ARBA" id="ARBA00022552"/>
    </source>
</evidence>
<dbReference type="InterPro" id="IPR007177">
    <property type="entry name" value="Tsr3_C"/>
</dbReference>
<feature type="region of interest" description="Disordered" evidence="7">
    <location>
        <begin position="1"/>
        <end position="72"/>
    </location>
</feature>
<comment type="catalytic activity">
    <reaction evidence="6">
        <text>an N(1)-methylpseudouridine in rRNA + S-adenosyl-L-methionine = N(1)-methyl-N(3)-[(3S)-3-amino-3-carboxypropyl]pseudouridine in rRNA + S-methyl-5'-thioadenosine + H(+)</text>
        <dbReference type="Rhea" id="RHEA:63296"/>
        <dbReference type="Rhea" id="RHEA-COMP:11634"/>
        <dbReference type="Rhea" id="RHEA-COMP:16310"/>
        <dbReference type="ChEBI" id="CHEBI:15378"/>
        <dbReference type="ChEBI" id="CHEBI:17509"/>
        <dbReference type="ChEBI" id="CHEBI:59789"/>
        <dbReference type="ChEBI" id="CHEBI:74890"/>
        <dbReference type="ChEBI" id="CHEBI:146234"/>
        <dbReference type="EC" id="2.5.1.157"/>
    </reaction>
</comment>
<keyword evidence="2 6" id="KW-0690">Ribosome biogenesis</keyword>
<comment type="function">
    <text evidence="6">Aminocarboxypropyltransferase that catalyzes the aminocarboxypropyl transfer on pseudouridine at position 1191 (Psi1191) in 18S rRNA. It constitutes the last step in biosynthesis of the hypermodified N1-methyl-N3-(3-amino-3-carboxypropyl) pseudouridine (m1acp3-Psi) conserved in eukaryotic 18S rRNA.</text>
</comment>
<feature type="domain" description="RNase L inhibitor RLI-like possible metal-binding" evidence="9">
    <location>
        <begin position="79"/>
        <end position="113"/>
    </location>
</feature>
<comment type="subcellular location">
    <subcellularLocation>
        <location evidence="6">Cytoplasm</location>
    </subcellularLocation>
    <subcellularLocation>
        <location evidence="6">Nucleus</location>
    </subcellularLocation>
</comment>
<dbReference type="EC" id="2.5.1.157" evidence="6"/>